<dbReference type="InterPro" id="IPR000847">
    <property type="entry name" value="LysR_HTH_N"/>
</dbReference>
<evidence type="ECO:0000313" key="8">
    <source>
        <dbReference type="Proteomes" id="UP001549320"/>
    </source>
</evidence>
<evidence type="ECO:0000259" key="6">
    <source>
        <dbReference type="PROSITE" id="PS50931"/>
    </source>
</evidence>
<reference evidence="7 8" key="1">
    <citation type="submission" date="2024-06" db="EMBL/GenBank/DDBJ databases">
        <title>Sorghum-associated microbial communities from plants grown in Nebraska, USA.</title>
        <authorList>
            <person name="Schachtman D."/>
        </authorList>
    </citation>
    <scope>NUCLEOTIDE SEQUENCE [LARGE SCALE GENOMIC DNA]</scope>
    <source>
        <strain evidence="7 8">2709</strain>
    </source>
</reference>
<keyword evidence="2" id="KW-0805">Transcription regulation</keyword>
<dbReference type="PRINTS" id="PR00039">
    <property type="entry name" value="HTHLYSR"/>
</dbReference>
<gene>
    <name evidence="7" type="ORF">ABIE13_001722</name>
</gene>
<dbReference type="Pfam" id="PF00126">
    <property type="entry name" value="HTH_1"/>
    <property type="match status" value="1"/>
</dbReference>
<evidence type="ECO:0000313" key="7">
    <source>
        <dbReference type="EMBL" id="MET4576613.1"/>
    </source>
</evidence>
<dbReference type="SUPFAM" id="SSF53850">
    <property type="entry name" value="Periplasmic binding protein-like II"/>
    <property type="match status" value="1"/>
</dbReference>
<feature type="domain" description="HTH lysR-type" evidence="6">
    <location>
        <begin position="1"/>
        <end position="58"/>
    </location>
</feature>
<dbReference type="PANTHER" id="PTHR30293:SF0">
    <property type="entry name" value="NITROGEN ASSIMILATION REGULATORY PROTEIN NAC"/>
    <property type="match status" value="1"/>
</dbReference>
<dbReference type="Gene3D" id="3.40.190.290">
    <property type="match status" value="1"/>
</dbReference>
<organism evidence="7 8">
    <name type="scientific">Ottowia thiooxydans</name>
    <dbReference type="NCBI Taxonomy" id="219182"/>
    <lineage>
        <taxon>Bacteria</taxon>
        <taxon>Pseudomonadati</taxon>
        <taxon>Pseudomonadota</taxon>
        <taxon>Betaproteobacteria</taxon>
        <taxon>Burkholderiales</taxon>
        <taxon>Comamonadaceae</taxon>
        <taxon>Ottowia</taxon>
    </lineage>
</organism>
<comment type="similarity">
    <text evidence="1">Belongs to the LysR transcriptional regulatory family.</text>
</comment>
<dbReference type="EMBL" id="JBEPSH010000003">
    <property type="protein sequence ID" value="MET4576613.1"/>
    <property type="molecule type" value="Genomic_DNA"/>
</dbReference>
<dbReference type="Gene3D" id="1.10.10.10">
    <property type="entry name" value="Winged helix-like DNA-binding domain superfamily/Winged helix DNA-binding domain"/>
    <property type="match status" value="1"/>
</dbReference>
<comment type="caution">
    <text evidence="7">The sequence shown here is derived from an EMBL/GenBank/DDBJ whole genome shotgun (WGS) entry which is preliminary data.</text>
</comment>
<dbReference type="InterPro" id="IPR036390">
    <property type="entry name" value="WH_DNA-bd_sf"/>
</dbReference>
<keyword evidence="3" id="KW-0238">DNA-binding</keyword>
<dbReference type="InterPro" id="IPR036388">
    <property type="entry name" value="WH-like_DNA-bd_sf"/>
</dbReference>
<keyword evidence="4" id="KW-0010">Activator</keyword>
<dbReference type="SUPFAM" id="SSF46785">
    <property type="entry name" value="Winged helix' DNA-binding domain"/>
    <property type="match status" value="1"/>
</dbReference>
<evidence type="ECO:0000256" key="4">
    <source>
        <dbReference type="ARBA" id="ARBA00023159"/>
    </source>
</evidence>
<evidence type="ECO:0000256" key="1">
    <source>
        <dbReference type="ARBA" id="ARBA00009437"/>
    </source>
</evidence>
<proteinExistence type="inferred from homology"/>
<dbReference type="Proteomes" id="UP001549320">
    <property type="component" value="Unassembled WGS sequence"/>
</dbReference>
<dbReference type="RefSeq" id="WP_354442682.1">
    <property type="nucleotide sequence ID" value="NZ_JBEPSH010000003.1"/>
</dbReference>
<name>A0ABV2Q7P6_9BURK</name>
<accession>A0ABV2Q7P6</accession>
<evidence type="ECO:0000256" key="5">
    <source>
        <dbReference type="ARBA" id="ARBA00023163"/>
    </source>
</evidence>
<dbReference type="Pfam" id="PF03466">
    <property type="entry name" value="LysR_substrate"/>
    <property type="match status" value="1"/>
</dbReference>
<dbReference type="InterPro" id="IPR005119">
    <property type="entry name" value="LysR_subst-bd"/>
</dbReference>
<evidence type="ECO:0000256" key="3">
    <source>
        <dbReference type="ARBA" id="ARBA00023125"/>
    </source>
</evidence>
<evidence type="ECO:0000256" key="2">
    <source>
        <dbReference type="ARBA" id="ARBA00023015"/>
    </source>
</evidence>
<keyword evidence="8" id="KW-1185">Reference proteome</keyword>
<dbReference type="PROSITE" id="PS50931">
    <property type="entry name" value="HTH_LYSR"/>
    <property type="match status" value="1"/>
</dbReference>
<protein>
    <submittedName>
        <fullName evidence="7">LysR family nitrogen assimilation transcriptional regulator</fullName>
    </submittedName>
</protein>
<dbReference type="PANTHER" id="PTHR30293">
    <property type="entry name" value="TRANSCRIPTIONAL REGULATORY PROTEIN NAC-RELATED"/>
    <property type="match status" value="1"/>
</dbReference>
<sequence length="307" mass="34419">MNPRQLKYFVEIARAGSITTAANALHIAQPALSHHVASMEEELGVSLFKRHARGVQLTVQGQLLLDRATAILRQLDRLPDDVREANGPPRGLVSLCLVSSVALVLAMPLLRMITERFPEIHLQLSMGMSREAQSMVEARRVDLALLPTAFELPRLKATPLFEERFCLFGHRRLFTDKANTIDFREIADRPLVMPDRDQDLRKQIERTALAQNCAINVRYELNNSELLRAAVREGLAFAIMPRNAFPVADLQDIALREITNPVLERTQSIVSMEDHPLTPAGQAVREVLIELVSNFISDGTLKARLLV</sequence>
<keyword evidence="5" id="KW-0804">Transcription</keyword>